<organism evidence="1 2">
    <name type="scientific">Erythrobacter westpacificensis</name>
    <dbReference type="NCBI Taxonomy" id="1055231"/>
    <lineage>
        <taxon>Bacteria</taxon>
        <taxon>Pseudomonadati</taxon>
        <taxon>Pseudomonadota</taxon>
        <taxon>Alphaproteobacteria</taxon>
        <taxon>Sphingomonadales</taxon>
        <taxon>Erythrobacteraceae</taxon>
        <taxon>Erythrobacter/Porphyrobacter group</taxon>
        <taxon>Erythrobacter</taxon>
    </lineage>
</organism>
<proteinExistence type="predicted"/>
<comment type="caution">
    <text evidence="1">The sequence shown here is derived from an EMBL/GenBank/DDBJ whole genome shotgun (WGS) entry which is preliminary data.</text>
</comment>
<dbReference type="Proteomes" id="UP001500518">
    <property type="component" value="Unassembled WGS sequence"/>
</dbReference>
<protein>
    <submittedName>
        <fullName evidence="1">Uncharacterized protein</fullName>
    </submittedName>
</protein>
<reference evidence="2" key="1">
    <citation type="journal article" date="2019" name="Int. J. Syst. Evol. Microbiol.">
        <title>The Global Catalogue of Microorganisms (GCM) 10K type strain sequencing project: providing services to taxonomists for standard genome sequencing and annotation.</title>
        <authorList>
            <consortium name="The Broad Institute Genomics Platform"/>
            <consortium name="The Broad Institute Genome Sequencing Center for Infectious Disease"/>
            <person name="Wu L."/>
            <person name="Ma J."/>
        </authorList>
    </citation>
    <scope>NUCLEOTIDE SEQUENCE [LARGE SCALE GENOMIC DNA]</scope>
    <source>
        <strain evidence="2">JCM 18014</strain>
    </source>
</reference>
<gene>
    <name evidence="1" type="ORF">GCM10023208_23670</name>
</gene>
<keyword evidence="2" id="KW-1185">Reference proteome</keyword>
<dbReference type="EMBL" id="BAABHV010000017">
    <property type="protein sequence ID" value="GAA5057802.1"/>
    <property type="molecule type" value="Genomic_DNA"/>
</dbReference>
<name>A0ABP9KJ92_9SPHN</name>
<accession>A0ABP9KJ92</accession>
<dbReference type="RefSeq" id="WP_346033268.1">
    <property type="nucleotide sequence ID" value="NZ_BAABHV010000017.1"/>
</dbReference>
<evidence type="ECO:0000313" key="2">
    <source>
        <dbReference type="Proteomes" id="UP001500518"/>
    </source>
</evidence>
<evidence type="ECO:0000313" key="1">
    <source>
        <dbReference type="EMBL" id="GAA5057802.1"/>
    </source>
</evidence>
<sequence>MSAVLRHAHGITMCLAASFDGQEGEIAAMVDSYKSAALEGIGDLLSLARILCENE</sequence>